<dbReference type="PROSITE" id="PS51257">
    <property type="entry name" value="PROKAR_LIPOPROTEIN"/>
    <property type="match status" value="1"/>
</dbReference>
<dbReference type="OrthoDB" id="622724at2"/>
<dbReference type="Proteomes" id="UP000183788">
    <property type="component" value="Unassembled WGS sequence"/>
</dbReference>
<dbReference type="AlphaFoldDB" id="A0A1K1SJA7"/>
<evidence type="ECO:0000313" key="2">
    <source>
        <dbReference type="EMBL" id="SFW84354.1"/>
    </source>
</evidence>
<accession>A0A1K1SJA7</accession>
<proteinExistence type="predicted"/>
<dbReference type="InterPro" id="IPR000421">
    <property type="entry name" value="FA58C"/>
</dbReference>
<evidence type="ECO:0000259" key="1">
    <source>
        <dbReference type="PROSITE" id="PS50022"/>
    </source>
</evidence>
<reference evidence="2 4" key="1">
    <citation type="submission" date="2016-11" db="EMBL/GenBank/DDBJ databases">
        <authorList>
            <person name="Jaros S."/>
            <person name="Januszkiewicz K."/>
            <person name="Wedrychowicz H."/>
        </authorList>
    </citation>
    <scope>NUCLEOTIDE SEQUENCE [LARGE SCALE GENOMIC DNA]</scope>
    <source>
        <strain evidence="2 4">DSM 784</strain>
    </source>
</reference>
<keyword evidence="5" id="KW-1185">Reference proteome</keyword>
<feature type="domain" description="F5/8 type C" evidence="1">
    <location>
        <begin position="158"/>
        <end position="307"/>
    </location>
</feature>
<evidence type="ECO:0000313" key="3">
    <source>
        <dbReference type="EMBL" id="WQG89919.1"/>
    </source>
</evidence>
<evidence type="ECO:0000313" key="5">
    <source>
        <dbReference type="Proteomes" id="UP001326715"/>
    </source>
</evidence>
<dbReference type="EMBL" id="CP140154">
    <property type="protein sequence ID" value="WQG89919.1"/>
    <property type="molecule type" value="Genomic_DNA"/>
</dbReference>
<dbReference type="PROSITE" id="PS50022">
    <property type="entry name" value="FA58C_3"/>
    <property type="match status" value="1"/>
</dbReference>
<dbReference type="Gene3D" id="2.60.40.1740">
    <property type="entry name" value="hypothetical protein (bacova_03559)"/>
    <property type="match status" value="1"/>
</dbReference>
<dbReference type="InterPro" id="IPR008979">
    <property type="entry name" value="Galactose-bd-like_sf"/>
</dbReference>
<dbReference type="EMBL" id="FPIZ01000024">
    <property type="protein sequence ID" value="SFW84354.1"/>
    <property type="molecule type" value="Genomic_DNA"/>
</dbReference>
<dbReference type="Proteomes" id="UP001326715">
    <property type="component" value="Chromosome"/>
</dbReference>
<name>A0A1K1SJA7_9BACT</name>
<dbReference type="Pfam" id="PF08522">
    <property type="entry name" value="BT_3987-like_N"/>
    <property type="match status" value="1"/>
</dbReference>
<dbReference type="RefSeq" id="WP_072364660.1">
    <property type="nucleotide sequence ID" value="NZ_CP139972.1"/>
</dbReference>
<dbReference type="SUPFAM" id="SSF49785">
    <property type="entry name" value="Galactose-binding domain-like"/>
    <property type="match status" value="1"/>
</dbReference>
<evidence type="ECO:0000313" key="4">
    <source>
        <dbReference type="Proteomes" id="UP000183788"/>
    </source>
</evidence>
<gene>
    <name evidence="2" type="ORF">SAMN05661012_05527</name>
    <name evidence="3" type="ORF">SR876_00300</name>
</gene>
<dbReference type="Gene3D" id="2.60.120.260">
    <property type="entry name" value="Galactose-binding domain-like"/>
    <property type="match status" value="1"/>
</dbReference>
<dbReference type="Pfam" id="PF00754">
    <property type="entry name" value="F5_F8_type_C"/>
    <property type="match status" value="1"/>
</dbReference>
<sequence>MRHLLYTLFICIAFTSCHKDNDAPVTLPDGSVTFQLNTTSDTLETPLSILKDSTMVFGIKATLSTTASTVAHQVNFATDTNAIRDYQERYGSALLLPSTCYFFYKTMTTIAAGATQSDSAELNINQQTQLKPYTTYVLPIKIQSVDGNTEGAGANKICYYVFKTGAAGSISKQGWSITAYSSASGSNLPAKLIDDNELTTYWTTNITQSMPQWVIINFGSDITFSAVNYYLPTALKYPALGGYPTSMKIETSMDGTSWEVKGIYEGKIENNMQTLNTGITTARYLRFTVLASVIYSSTYNLVSISGIKLLP</sequence>
<dbReference type="InterPro" id="IPR013728">
    <property type="entry name" value="BT_3987-like_N"/>
</dbReference>
<protein>
    <submittedName>
        <fullName evidence="3">Discoidin domain-containing protein</fullName>
    </submittedName>
</protein>
<organism evidence="2 4">
    <name type="scientific">Chitinophaga sancti</name>
    <dbReference type="NCBI Taxonomy" id="1004"/>
    <lineage>
        <taxon>Bacteria</taxon>
        <taxon>Pseudomonadati</taxon>
        <taxon>Bacteroidota</taxon>
        <taxon>Chitinophagia</taxon>
        <taxon>Chitinophagales</taxon>
        <taxon>Chitinophagaceae</taxon>
        <taxon>Chitinophaga</taxon>
    </lineage>
</organism>
<dbReference type="STRING" id="1004.SAMN05661012_05527"/>
<reference evidence="3 5" key="2">
    <citation type="submission" date="2023-11" db="EMBL/GenBank/DDBJ databases">
        <title>MicrobeMod: A computational toolkit for identifying prokaryotic methylation and restriction-modification with nanopore sequencing.</title>
        <authorList>
            <person name="Crits-Christoph A."/>
            <person name="Kang S.C."/>
            <person name="Lee H."/>
            <person name="Ostrov N."/>
        </authorList>
    </citation>
    <scope>NUCLEOTIDE SEQUENCE [LARGE SCALE GENOMIC DNA]</scope>
    <source>
        <strain evidence="3 5">ATCC 23090</strain>
    </source>
</reference>